<accession>A0A345HC64</accession>
<gene>
    <name evidence="1" type="ORF">DVK85_07940</name>
</gene>
<proteinExistence type="predicted"/>
<evidence type="ECO:0008006" key="3">
    <source>
        <dbReference type="Google" id="ProtNLM"/>
    </source>
</evidence>
<evidence type="ECO:0000313" key="2">
    <source>
        <dbReference type="Proteomes" id="UP000253951"/>
    </source>
</evidence>
<reference evidence="1 2" key="1">
    <citation type="submission" date="2018-07" db="EMBL/GenBank/DDBJ databases">
        <title>Complete genome sequence of Flavobacterium arcticum type strain SM1502T.</title>
        <authorList>
            <person name="Li Y."/>
            <person name="Li D.-D."/>
        </authorList>
    </citation>
    <scope>NUCLEOTIDE SEQUENCE [LARGE SCALE GENOMIC DNA]</scope>
    <source>
        <strain evidence="1 2">SM1502</strain>
    </source>
</reference>
<dbReference type="PROSITE" id="PS51257">
    <property type="entry name" value="PROKAR_LIPOPROTEIN"/>
    <property type="match status" value="1"/>
</dbReference>
<dbReference type="RefSeq" id="WP_114677932.1">
    <property type="nucleotide sequence ID" value="NZ_CP031188.1"/>
</dbReference>
<dbReference type="EMBL" id="CP031188">
    <property type="protein sequence ID" value="AXG74174.1"/>
    <property type="molecule type" value="Genomic_DNA"/>
</dbReference>
<sequence>MKKNYVLLAGAALMFLTTACGPKLHRYSCGGRKRCISQNKKIDKTQKAEKQVAITQKQNTAVSR</sequence>
<dbReference type="OrthoDB" id="1377360at2"/>
<organism evidence="1 2">
    <name type="scientific">Flavobacterium arcticum</name>
    <dbReference type="NCBI Taxonomy" id="1784713"/>
    <lineage>
        <taxon>Bacteria</taxon>
        <taxon>Pseudomonadati</taxon>
        <taxon>Bacteroidota</taxon>
        <taxon>Flavobacteriia</taxon>
        <taxon>Flavobacteriales</taxon>
        <taxon>Flavobacteriaceae</taxon>
        <taxon>Flavobacterium</taxon>
    </lineage>
</organism>
<dbReference type="KEGG" id="fat:DVK85_07940"/>
<keyword evidence="2" id="KW-1185">Reference proteome</keyword>
<dbReference type="AlphaFoldDB" id="A0A345HC64"/>
<protein>
    <recommendedName>
        <fullName evidence="3">Lipoprotein</fullName>
    </recommendedName>
</protein>
<name>A0A345HC64_9FLAO</name>
<dbReference type="Proteomes" id="UP000253951">
    <property type="component" value="Chromosome"/>
</dbReference>
<evidence type="ECO:0000313" key="1">
    <source>
        <dbReference type="EMBL" id="AXG74174.1"/>
    </source>
</evidence>